<name>A0A0X3NPB3_SCHSO</name>
<accession>A0A0X3NPB3</accession>
<evidence type="ECO:0000313" key="1">
    <source>
        <dbReference type="EMBL" id="JAP41674.1"/>
    </source>
</evidence>
<proteinExistence type="predicted"/>
<protein>
    <submittedName>
        <fullName evidence="1">Uncharacterized protein</fullName>
    </submittedName>
</protein>
<organism evidence="1">
    <name type="scientific">Schistocephalus solidus</name>
    <name type="common">Tapeworm</name>
    <dbReference type="NCBI Taxonomy" id="70667"/>
    <lineage>
        <taxon>Eukaryota</taxon>
        <taxon>Metazoa</taxon>
        <taxon>Spiralia</taxon>
        <taxon>Lophotrochozoa</taxon>
        <taxon>Platyhelminthes</taxon>
        <taxon>Cestoda</taxon>
        <taxon>Eucestoda</taxon>
        <taxon>Diphyllobothriidea</taxon>
        <taxon>Diphyllobothriidae</taxon>
        <taxon>Schistocephalus</taxon>
    </lineage>
</organism>
<dbReference type="AlphaFoldDB" id="A0A0X3NPB3"/>
<sequence>MKAGAANSSRHVVVLQLLGSLPPLFATLSADWFELDSEESKLQRSHLLNCLLELVFSLLSVTLSLRPSPYRLWLILWFCHVLDTLFLEALWSLRQMEIKNAVVYAKLRWDRTHAENNNPTPAIGIEIHTSSA</sequence>
<reference evidence="1" key="1">
    <citation type="submission" date="2016-01" db="EMBL/GenBank/DDBJ databases">
        <title>Reference transcriptome for the parasite Schistocephalus solidus: insights into the molecular evolution of parasitism.</title>
        <authorList>
            <person name="Hebert F.O."/>
            <person name="Grambauer S."/>
            <person name="Barber I."/>
            <person name="Landry C.R."/>
            <person name="Aubin-Horth N."/>
        </authorList>
    </citation>
    <scope>NUCLEOTIDE SEQUENCE</scope>
</reference>
<dbReference type="EMBL" id="GEEE01021551">
    <property type="protein sequence ID" value="JAP41674.1"/>
    <property type="molecule type" value="Transcribed_RNA"/>
</dbReference>
<gene>
    <name evidence="1" type="ORF">TR168233</name>
</gene>